<organism evidence="1 2">
    <name type="scientific">Virgibacillus sediminis</name>
    <dbReference type="NCBI Taxonomy" id="202260"/>
    <lineage>
        <taxon>Bacteria</taxon>
        <taxon>Bacillati</taxon>
        <taxon>Bacillota</taxon>
        <taxon>Bacilli</taxon>
        <taxon>Bacillales</taxon>
        <taxon>Bacillaceae</taxon>
        <taxon>Virgibacillus</taxon>
    </lineage>
</organism>
<evidence type="ECO:0000313" key="2">
    <source>
        <dbReference type="Proteomes" id="UP001595387"/>
    </source>
</evidence>
<dbReference type="NCBIfam" id="NF033232">
    <property type="entry name" value="small_YtzI"/>
    <property type="match status" value="1"/>
</dbReference>
<comment type="caution">
    <text evidence="1">The sequence shown here is derived from an EMBL/GenBank/DDBJ whole genome shotgun (WGS) entry which is preliminary data.</text>
</comment>
<keyword evidence="2" id="KW-1185">Reference proteome</keyword>
<gene>
    <name evidence="1" type="primary">ytzI</name>
    <name evidence="1" type="ORF">ACFODW_05815</name>
</gene>
<dbReference type="EMBL" id="JBHRRZ010000010">
    <property type="protein sequence ID" value="MFC2947856.1"/>
    <property type="molecule type" value="Genomic_DNA"/>
</dbReference>
<evidence type="ECO:0000313" key="1">
    <source>
        <dbReference type="EMBL" id="MFC2947856.1"/>
    </source>
</evidence>
<dbReference type="Proteomes" id="UP001595387">
    <property type="component" value="Unassembled WGS sequence"/>
</dbReference>
<name>A0ABV7A4A8_9BACI</name>
<proteinExistence type="predicted"/>
<protein>
    <submittedName>
        <fullName evidence="1">YtzI protein</fullName>
    </submittedName>
</protein>
<sequence length="46" mass="5216">MYITAAVVISALVLVLSLLTISKGYEYKHTIDPHPNEKNDEEKNEK</sequence>
<dbReference type="InterPro" id="IPR047753">
    <property type="entry name" value="YtzI-like"/>
</dbReference>
<dbReference type="RefSeq" id="WP_390304262.1">
    <property type="nucleotide sequence ID" value="NZ_JBHRRZ010000010.1"/>
</dbReference>
<reference evidence="2" key="1">
    <citation type="journal article" date="2019" name="Int. J. Syst. Evol. Microbiol.">
        <title>The Global Catalogue of Microorganisms (GCM) 10K type strain sequencing project: providing services to taxonomists for standard genome sequencing and annotation.</title>
        <authorList>
            <consortium name="The Broad Institute Genomics Platform"/>
            <consortium name="The Broad Institute Genome Sequencing Center for Infectious Disease"/>
            <person name="Wu L."/>
            <person name="Ma J."/>
        </authorList>
    </citation>
    <scope>NUCLEOTIDE SEQUENCE [LARGE SCALE GENOMIC DNA]</scope>
    <source>
        <strain evidence="2">KCTC 13193</strain>
    </source>
</reference>
<accession>A0ABV7A4A8</accession>